<keyword evidence="1" id="KW-0808">Transferase</keyword>
<dbReference type="AlphaFoldDB" id="A0A3P8WS70"/>
<dbReference type="InParanoid" id="A0A3P8WS70"/>
<dbReference type="STRING" id="244447.ENSCSEP00000029347"/>
<reference evidence="5" key="3">
    <citation type="submission" date="2025-09" db="UniProtKB">
        <authorList>
            <consortium name="Ensembl"/>
        </authorList>
    </citation>
    <scope>IDENTIFICATION</scope>
</reference>
<protein>
    <recommendedName>
        <fullName evidence="4">N-acetyltransferase domain-containing protein</fullName>
    </recommendedName>
</protein>
<organism evidence="5 6">
    <name type="scientific">Cynoglossus semilaevis</name>
    <name type="common">Tongue sole</name>
    <dbReference type="NCBI Taxonomy" id="244447"/>
    <lineage>
        <taxon>Eukaryota</taxon>
        <taxon>Metazoa</taxon>
        <taxon>Chordata</taxon>
        <taxon>Craniata</taxon>
        <taxon>Vertebrata</taxon>
        <taxon>Euteleostomi</taxon>
        <taxon>Actinopterygii</taxon>
        <taxon>Neopterygii</taxon>
        <taxon>Teleostei</taxon>
        <taxon>Neoteleostei</taxon>
        <taxon>Acanthomorphata</taxon>
        <taxon>Carangaria</taxon>
        <taxon>Pleuronectiformes</taxon>
        <taxon>Pleuronectoidei</taxon>
        <taxon>Cynoglossidae</taxon>
        <taxon>Cynoglossinae</taxon>
        <taxon>Cynoglossus</taxon>
    </lineage>
</organism>
<evidence type="ECO:0000256" key="2">
    <source>
        <dbReference type="ARBA" id="ARBA00023176"/>
    </source>
</evidence>
<evidence type="ECO:0000313" key="6">
    <source>
        <dbReference type="Proteomes" id="UP000265120"/>
    </source>
</evidence>
<reference evidence="5" key="2">
    <citation type="submission" date="2025-08" db="UniProtKB">
        <authorList>
            <consortium name="Ensembl"/>
        </authorList>
    </citation>
    <scope>IDENTIFICATION</scope>
</reference>
<dbReference type="PANTHER" id="PTHR12327:SF0">
    <property type="entry name" value="ALPHA-TUBULIN N-ACETYLTRANSFERASE 1"/>
    <property type="match status" value="1"/>
</dbReference>
<evidence type="ECO:0000256" key="3">
    <source>
        <dbReference type="ARBA" id="ARBA00023315"/>
    </source>
</evidence>
<keyword evidence="6" id="KW-1185">Reference proteome</keyword>
<dbReference type="PANTHER" id="PTHR12327">
    <property type="entry name" value="ALPHA-TUBULIN N-ACETYLTRANSFERASE 1"/>
    <property type="match status" value="1"/>
</dbReference>
<dbReference type="GeneTree" id="ENSGT00390000008276"/>
<evidence type="ECO:0000259" key="4">
    <source>
        <dbReference type="PROSITE" id="PS51730"/>
    </source>
</evidence>
<dbReference type="Gene3D" id="3.40.630.30">
    <property type="match status" value="1"/>
</dbReference>
<dbReference type="GO" id="GO:0005905">
    <property type="term" value="C:clathrin-coated pit"/>
    <property type="evidence" value="ECO:0007669"/>
    <property type="project" value="UniProtKB-KW"/>
</dbReference>
<keyword evidence="3" id="KW-0012">Acyltransferase</keyword>
<feature type="domain" description="N-acetyltransferase" evidence="4">
    <location>
        <begin position="1"/>
        <end position="112"/>
    </location>
</feature>
<sequence length="112" mass="12826">MEFSYDINQLFPERVSVLDHSLIYIQSSNVSLLFVKMFGNYWLFSFQAQQLSASITSASKLQTQRHQLYLLKDRESNGGRGVVVGFLKVGTKKLFLLVSHLFTFSQDLVCQP</sequence>
<dbReference type="Proteomes" id="UP000265120">
    <property type="component" value="Chromosome 18"/>
</dbReference>
<dbReference type="InterPro" id="IPR007965">
    <property type="entry name" value="GNAT_ATAT"/>
</dbReference>
<dbReference type="GO" id="GO:0005874">
    <property type="term" value="C:microtubule"/>
    <property type="evidence" value="ECO:0007669"/>
    <property type="project" value="InterPro"/>
</dbReference>
<dbReference type="InterPro" id="IPR038746">
    <property type="entry name" value="Atat"/>
</dbReference>
<dbReference type="Gene3D" id="6.20.370.120">
    <property type="match status" value="1"/>
</dbReference>
<reference evidence="5 6" key="1">
    <citation type="journal article" date="2014" name="Nat. Genet.">
        <title>Whole-genome sequence of a flatfish provides insights into ZW sex chromosome evolution and adaptation to a benthic lifestyle.</title>
        <authorList>
            <person name="Chen S."/>
            <person name="Zhang G."/>
            <person name="Shao C."/>
            <person name="Huang Q."/>
            <person name="Liu G."/>
            <person name="Zhang P."/>
            <person name="Song W."/>
            <person name="An N."/>
            <person name="Chalopin D."/>
            <person name="Volff J.N."/>
            <person name="Hong Y."/>
            <person name="Li Q."/>
            <person name="Sha Z."/>
            <person name="Zhou H."/>
            <person name="Xie M."/>
            <person name="Yu Q."/>
            <person name="Liu Y."/>
            <person name="Xiang H."/>
            <person name="Wang N."/>
            <person name="Wu K."/>
            <person name="Yang C."/>
            <person name="Zhou Q."/>
            <person name="Liao X."/>
            <person name="Yang L."/>
            <person name="Hu Q."/>
            <person name="Zhang J."/>
            <person name="Meng L."/>
            <person name="Jin L."/>
            <person name="Tian Y."/>
            <person name="Lian J."/>
            <person name="Yang J."/>
            <person name="Miao G."/>
            <person name="Liu S."/>
            <person name="Liang Z."/>
            <person name="Yan F."/>
            <person name="Li Y."/>
            <person name="Sun B."/>
            <person name="Zhang H."/>
            <person name="Zhang J."/>
            <person name="Zhu Y."/>
            <person name="Du M."/>
            <person name="Zhao Y."/>
            <person name="Schartl M."/>
            <person name="Tang Q."/>
            <person name="Wang J."/>
        </authorList>
    </citation>
    <scope>NUCLEOTIDE SEQUENCE</scope>
</reference>
<accession>A0A3P8WS70</accession>
<evidence type="ECO:0000313" key="5">
    <source>
        <dbReference type="Ensembl" id="ENSCSEP00000029347.1"/>
    </source>
</evidence>
<dbReference type="Ensembl" id="ENSCSET00000029748.1">
    <property type="protein sequence ID" value="ENSCSEP00000029347.1"/>
    <property type="gene ID" value="ENSCSEG00000018801.1"/>
</dbReference>
<dbReference type="PROSITE" id="PS51730">
    <property type="entry name" value="GNAT_ATAT"/>
    <property type="match status" value="1"/>
</dbReference>
<dbReference type="OMA" id="DCNCAPF"/>
<name>A0A3P8WS70_CYNSE</name>
<dbReference type="Pfam" id="PF05301">
    <property type="entry name" value="Acetyltransf_16"/>
    <property type="match status" value="1"/>
</dbReference>
<keyword evidence="2" id="KW-0472">Membrane</keyword>
<proteinExistence type="predicted"/>
<evidence type="ECO:0000256" key="1">
    <source>
        <dbReference type="ARBA" id="ARBA00022679"/>
    </source>
</evidence>
<dbReference type="GO" id="GO:0019799">
    <property type="term" value="F:tubulin N-acetyltransferase activity"/>
    <property type="evidence" value="ECO:0007669"/>
    <property type="project" value="InterPro"/>
</dbReference>
<keyword evidence="2" id="KW-0168">Coated pit</keyword>